<feature type="transmembrane region" description="Helical" evidence="9">
    <location>
        <begin position="182"/>
        <end position="204"/>
    </location>
</feature>
<feature type="domain" description="Major facilitator superfamily (MFS) profile" evidence="10">
    <location>
        <begin position="22"/>
        <end position="435"/>
    </location>
</feature>
<keyword evidence="3 9" id="KW-0812">Transmembrane</keyword>
<dbReference type="CDD" id="cd17319">
    <property type="entry name" value="MFS_ExuT_GudP_like"/>
    <property type="match status" value="1"/>
</dbReference>
<keyword evidence="4 9" id="KW-1133">Transmembrane helix</keyword>
<evidence type="ECO:0000313" key="11">
    <source>
        <dbReference type="EMBL" id="TQL59305.1"/>
    </source>
</evidence>
<comment type="function">
    <text evidence="6">Component of the tartrate utilization system and may allow entry of tartrate and tartrate dehydrogenase.</text>
</comment>
<reference evidence="11 12" key="1">
    <citation type="submission" date="2019-06" db="EMBL/GenBank/DDBJ databases">
        <title>Sequencing the genomes of 1000 actinobacteria strains.</title>
        <authorList>
            <person name="Klenk H.-P."/>
        </authorList>
    </citation>
    <scope>NUCLEOTIDE SEQUENCE [LARGE SCALE GENOMIC DNA]</scope>
    <source>
        <strain evidence="11 12">DSM 18082</strain>
    </source>
</reference>
<evidence type="ECO:0000256" key="1">
    <source>
        <dbReference type="ARBA" id="ARBA00004651"/>
    </source>
</evidence>
<feature type="transmembrane region" description="Helical" evidence="9">
    <location>
        <begin position="149"/>
        <end position="170"/>
    </location>
</feature>
<evidence type="ECO:0000256" key="7">
    <source>
        <dbReference type="ARBA" id="ARBA00074139"/>
    </source>
</evidence>
<feature type="compositionally biased region" description="Low complexity" evidence="8">
    <location>
        <begin position="438"/>
        <end position="452"/>
    </location>
</feature>
<dbReference type="OrthoDB" id="9773957at2"/>
<dbReference type="GO" id="GO:0005886">
    <property type="term" value="C:plasma membrane"/>
    <property type="evidence" value="ECO:0007669"/>
    <property type="project" value="UniProtKB-SubCell"/>
</dbReference>
<feature type="transmembrane region" description="Helical" evidence="9">
    <location>
        <begin position="321"/>
        <end position="340"/>
    </location>
</feature>
<feature type="transmembrane region" description="Helical" evidence="9">
    <location>
        <begin position="292"/>
        <end position="309"/>
    </location>
</feature>
<dbReference type="SUPFAM" id="SSF103473">
    <property type="entry name" value="MFS general substrate transporter"/>
    <property type="match status" value="1"/>
</dbReference>
<dbReference type="InterPro" id="IPR011701">
    <property type="entry name" value="MFS"/>
</dbReference>
<evidence type="ECO:0000256" key="2">
    <source>
        <dbReference type="ARBA" id="ARBA00022448"/>
    </source>
</evidence>
<comment type="caution">
    <text evidence="11">The sequence shown here is derived from an EMBL/GenBank/DDBJ whole genome shotgun (WGS) entry which is preliminary data.</text>
</comment>
<keyword evidence="5 9" id="KW-0472">Membrane</keyword>
<evidence type="ECO:0000313" key="12">
    <source>
        <dbReference type="Proteomes" id="UP000319514"/>
    </source>
</evidence>
<sequence length="458" mass="48360">MTTATTHEAELGSATRKVARRLTPYLALLYFVNYLDRTNIAFAGPNGMNAELGLSATAFGFASGVFFIGYLLLEVPSNMALHRFGARRWIARIMLTWGLVAGAIAFVPNGSALVALRFLLGVAEAGFFPGIILYLTYWFPQRDRARVTALFMAAVPLSSALGAPLSSLLIEHGDGLFGLSGWRFMFLLEGVPAVLLGVVTWWFLTDRPRDAAWLQQGEREALATVMDAEDADKQREYHVGLRGSLTSGRVWALAFVYFGVVYGLYALGFFLPTIIKGFETQFGTSYSILERGLINSVPYVVGAVAMVLWARHGDRTRERVWHVALPAFVGGAAIPVALYLGSPLAAMVAVTVCATGVMCALPTFWALPTTFLTGAAAAGGIALVNSVGNTAGFVAPYVTGWLADLTGSQKTGLWVVGAAMVLAAAVAVALRAAPASQAPAGQAPAGTPAATGTGAGAR</sequence>
<evidence type="ECO:0000256" key="6">
    <source>
        <dbReference type="ARBA" id="ARBA00058119"/>
    </source>
</evidence>
<name>A0A542ZG39_9MICO</name>
<feature type="transmembrane region" description="Helical" evidence="9">
    <location>
        <begin position="374"/>
        <end position="399"/>
    </location>
</feature>
<feature type="transmembrane region" description="Helical" evidence="9">
    <location>
        <begin position="346"/>
        <end position="367"/>
    </location>
</feature>
<evidence type="ECO:0000256" key="4">
    <source>
        <dbReference type="ARBA" id="ARBA00022989"/>
    </source>
</evidence>
<dbReference type="PANTHER" id="PTHR43791:SF36">
    <property type="entry name" value="TRANSPORTER, PUTATIVE (AFU_ORTHOLOGUE AFUA_6G08340)-RELATED"/>
    <property type="match status" value="1"/>
</dbReference>
<dbReference type="InterPro" id="IPR036259">
    <property type="entry name" value="MFS_trans_sf"/>
</dbReference>
<dbReference type="FunFam" id="1.20.1250.20:FF:000126">
    <property type="entry name" value="MFS transporter permease"/>
    <property type="match status" value="1"/>
</dbReference>
<feature type="transmembrane region" description="Helical" evidence="9">
    <location>
        <begin position="52"/>
        <end position="73"/>
    </location>
</feature>
<dbReference type="PROSITE" id="PS50850">
    <property type="entry name" value="MFS"/>
    <property type="match status" value="1"/>
</dbReference>
<keyword evidence="2" id="KW-0813">Transport</keyword>
<evidence type="ECO:0000256" key="8">
    <source>
        <dbReference type="SAM" id="MobiDB-lite"/>
    </source>
</evidence>
<evidence type="ECO:0000259" key="10">
    <source>
        <dbReference type="PROSITE" id="PS50850"/>
    </source>
</evidence>
<feature type="transmembrane region" description="Helical" evidence="9">
    <location>
        <begin position="89"/>
        <end position="108"/>
    </location>
</feature>
<dbReference type="EMBL" id="VFOQ01000001">
    <property type="protein sequence ID" value="TQL59305.1"/>
    <property type="molecule type" value="Genomic_DNA"/>
</dbReference>
<feature type="region of interest" description="Disordered" evidence="8">
    <location>
        <begin position="438"/>
        <end position="458"/>
    </location>
</feature>
<dbReference type="PANTHER" id="PTHR43791">
    <property type="entry name" value="PERMEASE-RELATED"/>
    <property type="match status" value="1"/>
</dbReference>
<feature type="transmembrane region" description="Helical" evidence="9">
    <location>
        <begin position="250"/>
        <end position="272"/>
    </location>
</feature>
<dbReference type="FunFam" id="1.20.1250.20:FF:000018">
    <property type="entry name" value="MFS transporter permease"/>
    <property type="match status" value="1"/>
</dbReference>
<gene>
    <name evidence="11" type="ORF">FB474_0656</name>
</gene>
<proteinExistence type="predicted"/>
<dbReference type="InterPro" id="IPR020846">
    <property type="entry name" value="MFS_dom"/>
</dbReference>
<dbReference type="AlphaFoldDB" id="A0A542ZG39"/>
<protein>
    <recommendedName>
        <fullName evidence="7">Putative tartrate transporter</fullName>
    </recommendedName>
</protein>
<feature type="transmembrane region" description="Helical" evidence="9">
    <location>
        <begin position="114"/>
        <end position="137"/>
    </location>
</feature>
<accession>A0A542ZG39</accession>
<evidence type="ECO:0000256" key="9">
    <source>
        <dbReference type="SAM" id="Phobius"/>
    </source>
</evidence>
<dbReference type="RefSeq" id="WP_141787349.1">
    <property type="nucleotide sequence ID" value="NZ_BAAAKX010000009.1"/>
</dbReference>
<keyword evidence="12" id="KW-1185">Reference proteome</keyword>
<dbReference type="GO" id="GO:0022857">
    <property type="term" value="F:transmembrane transporter activity"/>
    <property type="evidence" value="ECO:0007669"/>
    <property type="project" value="InterPro"/>
</dbReference>
<dbReference type="Gene3D" id="1.20.1250.20">
    <property type="entry name" value="MFS general substrate transporter like domains"/>
    <property type="match status" value="2"/>
</dbReference>
<feature type="transmembrane region" description="Helical" evidence="9">
    <location>
        <begin position="411"/>
        <end position="430"/>
    </location>
</feature>
<dbReference type="Proteomes" id="UP000319514">
    <property type="component" value="Unassembled WGS sequence"/>
</dbReference>
<evidence type="ECO:0000256" key="5">
    <source>
        <dbReference type="ARBA" id="ARBA00023136"/>
    </source>
</evidence>
<evidence type="ECO:0000256" key="3">
    <source>
        <dbReference type="ARBA" id="ARBA00022692"/>
    </source>
</evidence>
<dbReference type="Pfam" id="PF07690">
    <property type="entry name" value="MFS_1"/>
    <property type="match status" value="1"/>
</dbReference>
<comment type="subcellular location">
    <subcellularLocation>
        <location evidence="1">Cell membrane</location>
        <topology evidence="1">Multi-pass membrane protein</topology>
    </subcellularLocation>
</comment>
<organism evidence="11 12">
    <name type="scientific">Oryzihumus leptocrescens</name>
    <dbReference type="NCBI Taxonomy" id="297536"/>
    <lineage>
        <taxon>Bacteria</taxon>
        <taxon>Bacillati</taxon>
        <taxon>Actinomycetota</taxon>
        <taxon>Actinomycetes</taxon>
        <taxon>Micrococcales</taxon>
        <taxon>Intrasporangiaceae</taxon>
        <taxon>Oryzihumus</taxon>
    </lineage>
</organism>